<dbReference type="SUPFAM" id="SSF56784">
    <property type="entry name" value="HAD-like"/>
    <property type="match status" value="1"/>
</dbReference>
<keyword evidence="4 12" id="KW-0812">Transmembrane</keyword>
<dbReference type="FunFam" id="3.40.50.1000:FF:000211">
    <property type="entry name" value="Plasma membrane ATPase"/>
    <property type="match status" value="1"/>
</dbReference>
<evidence type="ECO:0000256" key="4">
    <source>
        <dbReference type="ARBA" id="ARBA00022692"/>
    </source>
</evidence>
<dbReference type="InterPro" id="IPR036412">
    <property type="entry name" value="HAD-like_sf"/>
</dbReference>
<feature type="transmembrane region" description="Helical" evidence="12">
    <location>
        <begin position="260"/>
        <end position="284"/>
    </location>
</feature>
<comment type="subcellular location">
    <subcellularLocation>
        <location evidence="1">Membrane</location>
        <topology evidence="1">Multi-pass membrane protein</topology>
    </subcellularLocation>
</comment>
<dbReference type="NCBIfam" id="TIGR01647">
    <property type="entry name" value="ATPase-IIIA_H"/>
    <property type="match status" value="1"/>
</dbReference>
<dbReference type="GO" id="GO:0016020">
    <property type="term" value="C:membrane"/>
    <property type="evidence" value="ECO:0007669"/>
    <property type="project" value="UniProtKB-SubCell"/>
</dbReference>
<keyword evidence="9" id="KW-1278">Translocase</keyword>
<reference evidence="15" key="1">
    <citation type="submission" date="2016-06" db="EMBL/GenBank/DDBJ databases">
        <authorList>
            <person name="Toshchakov V.S."/>
        </authorList>
    </citation>
    <scope>NUCLEOTIDE SEQUENCE [LARGE SCALE GENOMIC DNA]</scope>
    <source>
        <strain>PM4 (JCM 30641</strain>
        <strain evidence="15">\VKM B-2940)</strain>
    </source>
</reference>
<dbReference type="InterPro" id="IPR023299">
    <property type="entry name" value="ATPase_P-typ_cyto_dom_N"/>
</dbReference>
<keyword evidence="8" id="KW-0460">Magnesium</keyword>
<dbReference type="SMART" id="SM00831">
    <property type="entry name" value="Cation_ATPase_N"/>
    <property type="match status" value="1"/>
</dbReference>
<dbReference type="STRING" id="1673428.CPM_0095"/>
<dbReference type="SFLD" id="SFLDF00027">
    <property type="entry name" value="p-type_atpase"/>
    <property type="match status" value="1"/>
</dbReference>
<keyword evidence="15" id="KW-1185">Reference proteome</keyword>
<evidence type="ECO:0000256" key="6">
    <source>
        <dbReference type="ARBA" id="ARBA00022741"/>
    </source>
</evidence>
<keyword evidence="11 12" id="KW-0472">Membrane</keyword>
<feature type="transmembrane region" description="Helical" evidence="12">
    <location>
        <begin position="697"/>
        <end position="716"/>
    </location>
</feature>
<dbReference type="InterPro" id="IPR006534">
    <property type="entry name" value="P-type_ATPase_IIIA"/>
</dbReference>
<evidence type="ECO:0000256" key="5">
    <source>
        <dbReference type="ARBA" id="ARBA00022723"/>
    </source>
</evidence>
<dbReference type="GO" id="GO:0016887">
    <property type="term" value="F:ATP hydrolysis activity"/>
    <property type="evidence" value="ECO:0007669"/>
    <property type="project" value="InterPro"/>
</dbReference>
<evidence type="ECO:0000256" key="1">
    <source>
        <dbReference type="ARBA" id="ARBA00004141"/>
    </source>
</evidence>
<evidence type="ECO:0000256" key="11">
    <source>
        <dbReference type="ARBA" id="ARBA00023136"/>
    </source>
</evidence>
<evidence type="ECO:0000256" key="10">
    <source>
        <dbReference type="ARBA" id="ARBA00022989"/>
    </source>
</evidence>
<dbReference type="PRINTS" id="PR00119">
    <property type="entry name" value="CATATPASE"/>
</dbReference>
<dbReference type="Pfam" id="PF00122">
    <property type="entry name" value="E1-E2_ATPase"/>
    <property type="match status" value="1"/>
</dbReference>
<dbReference type="Pfam" id="PF00690">
    <property type="entry name" value="Cation_ATPase_N"/>
    <property type="match status" value="1"/>
</dbReference>
<dbReference type="EMBL" id="LT719092">
    <property type="protein sequence ID" value="SJK83992.1"/>
    <property type="molecule type" value="Genomic_DNA"/>
</dbReference>
<dbReference type="GO" id="GO:0005524">
    <property type="term" value="F:ATP binding"/>
    <property type="evidence" value="ECO:0007669"/>
    <property type="project" value="UniProtKB-KW"/>
</dbReference>
<name>A0A1R4A4V5_9ARCH</name>
<dbReference type="PRINTS" id="PR00120">
    <property type="entry name" value="HATPASE"/>
</dbReference>
<feature type="transmembrane region" description="Helical" evidence="12">
    <location>
        <begin position="760"/>
        <end position="777"/>
    </location>
</feature>
<evidence type="ECO:0000256" key="9">
    <source>
        <dbReference type="ARBA" id="ARBA00022967"/>
    </source>
</evidence>
<dbReference type="FunFam" id="2.70.150.10:FF:000042">
    <property type="entry name" value="Plasma membrane ATPase"/>
    <property type="match status" value="1"/>
</dbReference>
<feature type="transmembrane region" description="Helical" evidence="12">
    <location>
        <begin position="728"/>
        <end position="754"/>
    </location>
</feature>
<evidence type="ECO:0000256" key="2">
    <source>
        <dbReference type="ARBA" id="ARBA00008804"/>
    </source>
</evidence>
<feature type="domain" description="Cation-transporting P-type ATPase N-terminal" evidence="13">
    <location>
        <begin position="4"/>
        <end position="76"/>
    </location>
</feature>
<protein>
    <submittedName>
        <fullName evidence="14">H(+)-transporting P-type ATPase</fullName>
    </submittedName>
</protein>
<accession>A0A1R4A4V5</accession>
<keyword evidence="6" id="KW-0547">Nucleotide-binding</keyword>
<dbReference type="GO" id="GO:0008553">
    <property type="term" value="F:P-type proton-exporting transporter activity"/>
    <property type="evidence" value="ECO:0007669"/>
    <property type="project" value="InterPro"/>
</dbReference>
<dbReference type="GO" id="GO:0046872">
    <property type="term" value="F:metal ion binding"/>
    <property type="evidence" value="ECO:0007669"/>
    <property type="project" value="UniProtKB-KW"/>
</dbReference>
<keyword evidence="10 12" id="KW-1133">Transmembrane helix</keyword>
<dbReference type="Proteomes" id="UP000187822">
    <property type="component" value="Chromosome I"/>
</dbReference>
<evidence type="ECO:0000259" key="13">
    <source>
        <dbReference type="SMART" id="SM00831"/>
    </source>
</evidence>
<evidence type="ECO:0000256" key="8">
    <source>
        <dbReference type="ARBA" id="ARBA00022842"/>
    </source>
</evidence>
<organism evidence="14 15">
    <name type="scientific">Cuniculiplasma divulgatum</name>
    <dbReference type="NCBI Taxonomy" id="1673428"/>
    <lineage>
        <taxon>Archaea</taxon>
        <taxon>Methanobacteriati</taxon>
        <taxon>Thermoplasmatota</taxon>
        <taxon>Thermoplasmata</taxon>
        <taxon>Thermoplasmatales</taxon>
        <taxon>Cuniculiplasmataceae</taxon>
        <taxon>Cuniculiplasma</taxon>
    </lineage>
</organism>
<keyword evidence="5" id="KW-0479">Metal-binding</keyword>
<dbReference type="InterPro" id="IPR008250">
    <property type="entry name" value="ATPase_P-typ_transduc_dom_A_sf"/>
</dbReference>
<comment type="similarity">
    <text evidence="2">Belongs to the cation transport ATPase (P-type) (TC 3.A.3) family. Type IIIA subfamily.</text>
</comment>
<dbReference type="InterPro" id="IPR059000">
    <property type="entry name" value="ATPase_P-type_domA"/>
</dbReference>
<evidence type="ECO:0000256" key="3">
    <source>
        <dbReference type="ARBA" id="ARBA00022553"/>
    </source>
</evidence>
<feature type="transmembrane region" description="Helical" evidence="12">
    <location>
        <begin position="226"/>
        <end position="248"/>
    </location>
</feature>
<evidence type="ECO:0000256" key="7">
    <source>
        <dbReference type="ARBA" id="ARBA00022840"/>
    </source>
</evidence>
<dbReference type="AlphaFoldDB" id="A0A1R4A4V5"/>
<dbReference type="SFLD" id="SFLDG00002">
    <property type="entry name" value="C1.7:_P-type_atpase_like"/>
    <property type="match status" value="1"/>
</dbReference>
<dbReference type="SUPFAM" id="SSF81653">
    <property type="entry name" value="Calcium ATPase, transduction domain A"/>
    <property type="match status" value="1"/>
</dbReference>
<dbReference type="Gene3D" id="3.40.50.1000">
    <property type="entry name" value="HAD superfamily/HAD-like"/>
    <property type="match status" value="1"/>
</dbReference>
<dbReference type="PROSITE" id="PS00154">
    <property type="entry name" value="ATPASE_E1_E2"/>
    <property type="match status" value="1"/>
</dbReference>
<keyword evidence="7" id="KW-0067">ATP-binding</keyword>
<dbReference type="Gene3D" id="2.70.150.10">
    <property type="entry name" value="Calcium-transporting ATPase, cytoplasmic transduction domain A"/>
    <property type="match status" value="1"/>
</dbReference>
<dbReference type="InterPro" id="IPR001757">
    <property type="entry name" value="P_typ_ATPase"/>
</dbReference>
<proteinExistence type="inferred from homology"/>
<evidence type="ECO:0000256" key="12">
    <source>
        <dbReference type="SAM" id="Phobius"/>
    </source>
</evidence>
<keyword evidence="3" id="KW-0597">Phosphoprotein</keyword>
<dbReference type="InterPro" id="IPR023298">
    <property type="entry name" value="ATPase_P-typ_TM_dom_sf"/>
</dbReference>
<dbReference type="OrthoDB" id="8588at2157"/>
<dbReference type="SFLD" id="SFLDS00003">
    <property type="entry name" value="Haloacid_Dehalogenase"/>
    <property type="match status" value="1"/>
</dbReference>
<dbReference type="GO" id="GO:0120029">
    <property type="term" value="P:proton export across plasma membrane"/>
    <property type="evidence" value="ECO:0007669"/>
    <property type="project" value="InterPro"/>
</dbReference>
<sequence length="787" mass="86654">MDNEFEKLSTKECYNKLNSSSSGLSSSDVEQRIRQYGKNEVVEKKENAVLKFLKKFWAPVPWMLEITAIITFFIGKDLDTYIILSLLIFNSFISFFQESRASDAVEMLRSRITVKTRVLRNGSWEQIISTELVPGDVVHVRMGDVVPADVKIERGKVEVDQSALTGESNPVRRGEDGEIFSGSIVKKGEATGLVVATGAKTLFGHTAELVSSAKSESHLEKLILSIVKYLAVIDVILVLGLVVFSFIYNVPLIDAIPFSLVVLIASIPVALPATFTIATAYGAIDLSKKGALVTRLNAVEDAASMDSICFDKTGTLTKNELTVQEPVLFESSREDITRYAMLASDESSLDSIDLAIINFGKSAGVNMEGYRITDFTPFEPATKRTQAKVETPDGMITVTKGAPQVLATMCPGIKVDEVMEKARELSLRGYRTIAVAVNDGTTWKFSGLIPMHDPPRDDSKELIGKLRDMGIVPRMITGDSTPIAEEIAKEVGIGQNVSRVSDVISGKTKVDDCNAFAEVFPEDKFSIVKILQKEGHITGMTGDGVNDAPALKQAEVGIAVASATDVAKASASIVLTHEGLTDIVSAVEDGRKIFQRMLTYTLNKIIKTVQVAIFLTTSFFIFRFFVTTPFDIILLLFANDFVTMSIATDNVRFSKNPEKWNVRSLVGSSFSLAMFIVVESFAILIIGMRLGLNNNQIHTFIFDMLVFSGQFTVYMVRERGRFWNSRPSKWLLSATVADIIFISLISWLGILVTAIPLRDILLVLALTFLSMAIIDLGKNYIFRHYGI</sequence>
<dbReference type="RefSeq" id="WP_077075786.1">
    <property type="nucleotide sequence ID" value="NZ_LT719092.1"/>
</dbReference>
<dbReference type="InterPro" id="IPR018303">
    <property type="entry name" value="ATPase_P-typ_P_site"/>
</dbReference>
<dbReference type="Gene3D" id="1.20.1110.10">
    <property type="entry name" value="Calcium-transporting ATPase, transmembrane domain"/>
    <property type="match status" value="1"/>
</dbReference>
<feature type="transmembrane region" description="Helical" evidence="12">
    <location>
        <begin position="672"/>
        <end position="691"/>
    </location>
</feature>
<dbReference type="Gene3D" id="3.40.1110.10">
    <property type="entry name" value="Calcium-transporting ATPase, cytoplasmic domain N"/>
    <property type="match status" value="1"/>
</dbReference>
<dbReference type="KEGG" id="cdiv:CPM_0095"/>
<evidence type="ECO:0000313" key="14">
    <source>
        <dbReference type="EMBL" id="SJK83992.1"/>
    </source>
</evidence>
<dbReference type="GeneID" id="30926738"/>
<dbReference type="InterPro" id="IPR004014">
    <property type="entry name" value="ATPase_P-typ_cation-transptr_N"/>
</dbReference>
<gene>
    <name evidence="14" type="ORF">CPM_0095</name>
</gene>
<dbReference type="Pfam" id="PF00702">
    <property type="entry name" value="Hydrolase"/>
    <property type="match status" value="1"/>
</dbReference>
<dbReference type="SUPFAM" id="SSF81665">
    <property type="entry name" value="Calcium ATPase, transmembrane domain M"/>
    <property type="match status" value="1"/>
</dbReference>
<evidence type="ECO:0000313" key="15">
    <source>
        <dbReference type="Proteomes" id="UP000187822"/>
    </source>
</evidence>
<dbReference type="NCBIfam" id="TIGR01494">
    <property type="entry name" value="ATPase_P-type"/>
    <property type="match status" value="3"/>
</dbReference>
<dbReference type="InterPro" id="IPR044492">
    <property type="entry name" value="P_typ_ATPase_HD_dom"/>
</dbReference>
<dbReference type="InterPro" id="IPR023214">
    <property type="entry name" value="HAD_sf"/>
</dbReference>
<dbReference type="PANTHER" id="PTHR42861">
    <property type="entry name" value="CALCIUM-TRANSPORTING ATPASE"/>
    <property type="match status" value="1"/>
</dbReference>